<feature type="domain" description="Inhibitor I9" evidence="14">
    <location>
        <begin position="99"/>
        <end position="153"/>
    </location>
</feature>
<keyword evidence="3" id="KW-0964">Secreted</keyword>
<feature type="domain" description="C5a peptidase/Subtilisin-like protease SBT2-like Fn3-like" evidence="15">
    <location>
        <begin position="662"/>
        <end position="755"/>
    </location>
</feature>
<evidence type="ECO:0000256" key="3">
    <source>
        <dbReference type="ARBA" id="ARBA00022525"/>
    </source>
</evidence>
<dbReference type="InterPro" id="IPR010259">
    <property type="entry name" value="S8pro/Inhibitor_I9"/>
</dbReference>
<dbReference type="PROSITE" id="PS00136">
    <property type="entry name" value="SUBTILASE_ASP"/>
    <property type="match status" value="1"/>
</dbReference>
<evidence type="ECO:0000256" key="6">
    <source>
        <dbReference type="ARBA" id="ARBA00022801"/>
    </source>
</evidence>
<dbReference type="Pfam" id="PF05922">
    <property type="entry name" value="Inhibitor_I9"/>
    <property type="match status" value="1"/>
</dbReference>
<evidence type="ECO:0000256" key="9">
    <source>
        <dbReference type="PROSITE-ProRule" id="PRU01240"/>
    </source>
</evidence>
<dbReference type="Pfam" id="PF00082">
    <property type="entry name" value="Peptidase_S8"/>
    <property type="match status" value="1"/>
</dbReference>
<evidence type="ECO:0000256" key="4">
    <source>
        <dbReference type="ARBA" id="ARBA00022670"/>
    </source>
</evidence>
<accession>A0A329QD97</accession>
<evidence type="ECO:0000256" key="7">
    <source>
        <dbReference type="ARBA" id="ARBA00022825"/>
    </source>
</evidence>
<dbReference type="Gene3D" id="3.50.30.30">
    <property type="match status" value="1"/>
</dbReference>
<name>A0A329QD97_9ACTN</name>
<evidence type="ECO:0000313" key="17">
    <source>
        <dbReference type="Proteomes" id="UP000250462"/>
    </source>
</evidence>
<comment type="caution">
    <text evidence="16">The sequence shown here is derived from an EMBL/GenBank/DDBJ whole genome shotgun (WGS) entry which is preliminary data.</text>
</comment>
<reference evidence="16 17" key="1">
    <citation type="submission" date="2018-06" db="EMBL/GenBank/DDBJ databases">
        <title>Phytoactinopolyspora halophila sp. nov., a novel halophilic actinomycete isolated from a saline soil in China.</title>
        <authorList>
            <person name="Tang S.-K."/>
        </authorList>
    </citation>
    <scope>NUCLEOTIDE SEQUENCE [LARGE SCALE GENOMIC DNA]</scope>
    <source>
        <strain evidence="16 17">YIM 96934</strain>
    </source>
</reference>
<keyword evidence="6 9" id="KW-0378">Hydrolase</keyword>
<dbReference type="Pfam" id="PF06280">
    <property type="entry name" value="fn3_5"/>
    <property type="match status" value="1"/>
</dbReference>
<dbReference type="RefSeq" id="WP_112260541.1">
    <property type="nucleotide sequence ID" value="NZ_QMIG01000050.1"/>
</dbReference>
<dbReference type="Gene3D" id="3.40.50.200">
    <property type="entry name" value="Peptidase S8/S53 domain"/>
    <property type="match status" value="1"/>
</dbReference>
<dbReference type="PANTHER" id="PTHR43806">
    <property type="entry name" value="PEPTIDASE S8"/>
    <property type="match status" value="1"/>
</dbReference>
<evidence type="ECO:0000259" key="14">
    <source>
        <dbReference type="Pfam" id="PF05922"/>
    </source>
</evidence>
<dbReference type="InterPro" id="IPR015500">
    <property type="entry name" value="Peptidase_S8_subtilisin-rel"/>
</dbReference>
<keyword evidence="2" id="KW-0134">Cell wall</keyword>
<dbReference type="Gene3D" id="2.60.40.1710">
    <property type="entry name" value="Subtilisin-like superfamily"/>
    <property type="match status" value="1"/>
</dbReference>
<feature type="region of interest" description="Disordered" evidence="11">
    <location>
        <begin position="396"/>
        <end position="425"/>
    </location>
</feature>
<feature type="domain" description="PA" evidence="13">
    <location>
        <begin position="427"/>
        <end position="508"/>
    </location>
</feature>
<evidence type="ECO:0000256" key="5">
    <source>
        <dbReference type="ARBA" id="ARBA00022729"/>
    </source>
</evidence>
<organism evidence="16 17">
    <name type="scientific">Phytoactinopolyspora halophila</name>
    <dbReference type="NCBI Taxonomy" id="1981511"/>
    <lineage>
        <taxon>Bacteria</taxon>
        <taxon>Bacillati</taxon>
        <taxon>Actinomycetota</taxon>
        <taxon>Actinomycetes</taxon>
        <taxon>Jiangellales</taxon>
        <taxon>Jiangellaceae</taxon>
        <taxon>Phytoactinopolyspora</taxon>
    </lineage>
</organism>
<dbReference type="InterPro" id="IPR023827">
    <property type="entry name" value="Peptidase_S8_Asp-AS"/>
</dbReference>
<dbReference type="InterPro" id="IPR022398">
    <property type="entry name" value="Peptidase_S8_His-AS"/>
</dbReference>
<dbReference type="PROSITE" id="PS00138">
    <property type="entry name" value="SUBTILASE_SER"/>
    <property type="match status" value="1"/>
</dbReference>
<dbReference type="InterPro" id="IPR003137">
    <property type="entry name" value="PA_domain"/>
</dbReference>
<dbReference type="InterPro" id="IPR000209">
    <property type="entry name" value="Peptidase_S8/S53_dom"/>
</dbReference>
<keyword evidence="4 9" id="KW-0645">Protease</keyword>
<evidence type="ECO:0000256" key="8">
    <source>
        <dbReference type="PIRSR" id="PIRSR615500-1"/>
    </source>
</evidence>
<feature type="active site" description="Charge relay system" evidence="8 9">
    <location>
        <position position="579"/>
    </location>
</feature>
<dbReference type="PROSITE" id="PS51892">
    <property type="entry name" value="SUBTILASE"/>
    <property type="match status" value="1"/>
</dbReference>
<keyword evidence="17" id="KW-1185">Reference proteome</keyword>
<dbReference type="PANTHER" id="PTHR43806:SF11">
    <property type="entry name" value="CEREVISIN-RELATED"/>
    <property type="match status" value="1"/>
</dbReference>
<dbReference type="InterPro" id="IPR036852">
    <property type="entry name" value="Peptidase_S8/S53_dom_sf"/>
</dbReference>
<evidence type="ECO:0000313" key="16">
    <source>
        <dbReference type="EMBL" id="RAW09212.1"/>
    </source>
</evidence>
<evidence type="ECO:0000256" key="2">
    <source>
        <dbReference type="ARBA" id="ARBA00022512"/>
    </source>
</evidence>
<dbReference type="PROSITE" id="PS00137">
    <property type="entry name" value="SUBTILASE_HIS"/>
    <property type="match status" value="1"/>
</dbReference>
<dbReference type="Proteomes" id="UP000250462">
    <property type="component" value="Unassembled WGS sequence"/>
</dbReference>
<dbReference type="EMBL" id="QMIG01000050">
    <property type="protein sequence ID" value="RAW09212.1"/>
    <property type="molecule type" value="Genomic_DNA"/>
</dbReference>
<evidence type="ECO:0000259" key="15">
    <source>
        <dbReference type="Pfam" id="PF06280"/>
    </source>
</evidence>
<dbReference type="InterPro" id="IPR023828">
    <property type="entry name" value="Peptidase_S8_Ser-AS"/>
</dbReference>
<feature type="region of interest" description="Disordered" evidence="11">
    <location>
        <begin position="230"/>
        <end position="259"/>
    </location>
</feature>
<dbReference type="InterPro" id="IPR010435">
    <property type="entry name" value="C5a/SBT2-like_Fn3"/>
</dbReference>
<sequence>MTRPPHGLGRRAGIRRPGTGLVAGSGLLALLLAPLGFTGSAAASDERADGDGYLGSASDFAELAPDDGELIHEPTGAWFVELTEEPTAQGGQRGQIQRQRNRLMSDATDYSVDMEVRHTYERLWNGIAVDASETDMARLRESHEVAAVYPVVPVEAPEPREATEPALESALSMTGADVVQSELGFDGSGLRVGVIDTGIDYDHPDFGGAGADGGTDFPSERVPHGYDFVGDDFNADPSSPAYQPEPQPDDDPDDCQGHGTHVAGIVGADGDPQADEAGVIGVAPGAELGAYRVFGCEGSTTSDIILAALERAHADGMDVVNMSLGAAFTTWPQYPTAAASDALADEGVVVVASIGNSGAAGTWSAGAPGVGEDVIGVASFDNTHFSARTFTVSPDDEAIPYGAATGAPEPPEEGSLPMSRTGTPEVDDDACDTAGELPDLTGTAALIRRGECFFYEKAINAQNAGAEAVVMYNNVPGSFSPTVQPPSADDPPVEIPVVAIGQAEGHELDSRIAGDGTTLTWTDETLVVENPTGGLISSFSSYGMTADLQLKPDIGAPGGLIRSTYPLEQDTYAVLSGTSMSGPHVAGAVALLLEARPDLDPAQVRDLLQNYATPADWSLVPDEGYIEPVHRQGAGMLGIDTAIQGEVSIAPGKLSLGDSAGGPVTETLDIRNDGESDVTYELSHTDAITTADVFVPGFFLGGSSVDFGADTLTVPAGETAELEVTVTAPEGPEHGQYGGYLVLTPEDGDPLRVPFAGMVGEYQDVTVLADAGADLPELAGVTACDRFVGLDCTKDAEYELLPDGATFDMTGPDDMPAILVNREYPAENLKLELFRARPDGSAGPPFAGRYNTVLSLDHLGRSSGPAAFDAYVWDGTRPVGRRGMSVDVPDGEYVLRLSVLKPMGDPDNPDHVETWDSPVITIDRDG</sequence>
<evidence type="ECO:0000256" key="11">
    <source>
        <dbReference type="SAM" id="MobiDB-lite"/>
    </source>
</evidence>
<proteinExistence type="inferred from homology"/>
<dbReference type="AlphaFoldDB" id="A0A329QD97"/>
<dbReference type="InterPro" id="IPR046450">
    <property type="entry name" value="PA_dom_sf"/>
</dbReference>
<dbReference type="SUPFAM" id="SSF52743">
    <property type="entry name" value="Subtilisin-like"/>
    <property type="match status" value="1"/>
</dbReference>
<evidence type="ECO:0000259" key="12">
    <source>
        <dbReference type="Pfam" id="PF00082"/>
    </source>
</evidence>
<dbReference type="GO" id="GO:0004252">
    <property type="term" value="F:serine-type endopeptidase activity"/>
    <property type="evidence" value="ECO:0007669"/>
    <property type="project" value="UniProtKB-UniRule"/>
</dbReference>
<dbReference type="GO" id="GO:0016020">
    <property type="term" value="C:membrane"/>
    <property type="evidence" value="ECO:0007669"/>
    <property type="project" value="InterPro"/>
</dbReference>
<gene>
    <name evidence="16" type="ORF">DPM12_22220</name>
</gene>
<feature type="domain" description="Peptidase S8/S53" evidence="12">
    <location>
        <begin position="187"/>
        <end position="635"/>
    </location>
</feature>
<keyword evidence="5" id="KW-0732">Signal</keyword>
<protein>
    <submittedName>
        <fullName evidence="16">Peptidase S8</fullName>
    </submittedName>
</protein>
<evidence type="ECO:0000256" key="10">
    <source>
        <dbReference type="RuleBase" id="RU003355"/>
    </source>
</evidence>
<feature type="active site" description="Charge relay system" evidence="8 9">
    <location>
        <position position="258"/>
    </location>
</feature>
<keyword evidence="7 9" id="KW-0720">Serine protease</keyword>
<dbReference type="Pfam" id="PF02225">
    <property type="entry name" value="PA"/>
    <property type="match status" value="1"/>
</dbReference>
<dbReference type="InterPro" id="IPR050131">
    <property type="entry name" value="Peptidase_S8_subtilisin-like"/>
</dbReference>
<evidence type="ECO:0000256" key="1">
    <source>
        <dbReference type="ARBA" id="ARBA00011073"/>
    </source>
</evidence>
<comment type="similarity">
    <text evidence="1 9 10">Belongs to the peptidase S8 family.</text>
</comment>
<dbReference type="GO" id="GO:0006508">
    <property type="term" value="P:proteolysis"/>
    <property type="evidence" value="ECO:0007669"/>
    <property type="project" value="UniProtKB-KW"/>
</dbReference>
<dbReference type="SUPFAM" id="SSF52025">
    <property type="entry name" value="PA domain"/>
    <property type="match status" value="1"/>
</dbReference>
<feature type="active site" description="Charge relay system" evidence="8 9">
    <location>
        <position position="196"/>
    </location>
</feature>
<dbReference type="PRINTS" id="PR00723">
    <property type="entry name" value="SUBTILISIN"/>
</dbReference>
<evidence type="ECO:0000259" key="13">
    <source>
        <dbReference type="Pfam" id="PF02225"/>
    </source>
</evidence>